<keyword evidence="1" id="KW-0732">Signal</keyword>
<dbReference type="EMBL" id="VITR01000003">
    <property type="protein sequence ID" value="TWB44206.1"/>
    <property type="molecule type" value="Genomic_DNA"/>
</dbReference>
<dbReference type="AlphaFoldDB" id="A0A560HCV2"/>
<feature type="chain" id="PRO_5021933105" description="UrcA family protein" evidence="1">
    <location>
        <begin position="30"/>
        <end position="119"/>
    </location>
</feature>
<dbReference type="RefSeq" id="WP_145730042.1">
    <property type="nucleotide sequence ID" value="NZ_VITR01000003.1"/>
</dbReference>
<protein>
    <recommendedName>
        <fullName evidence="4">UrcA family protein</fullName>
    </recommendedName>
</protein>
<sequence>MIARNPSLMSKVAAALVVGTLSLAPSAFAAPPAVTVSVVANAVRHACQQTLGLTVNDTDYAACITTLTQAATNAQIHDPSPMPDSRACAEVGTAPGSADFARCVANLDGALDQARLAPN</sequence>
<comment type="caution">
    <text evidence="2">The sequence shown here is derived from an EMBL/GenBank/DDBJ whole genome shotgun (WGS) entry which is preliminary data.</text>
</comment>
<evidence type="ECO:0008006" key="4">
    <source>
        <dbReference type="Google" id="ProtNLM"/>
    </source>
</evidence>
<evidence type="ECO:0000313" key="2">
    <source>
        <dbReference type="EMBL" id="TWB44206.1"/>
    </source>
</evidence>
<dbReference type="Proteomes" id="UP000315751">
    <property type="component" value="Unassembled WGS sequence"/>
</dbReference>
<gene>
    <name evidence="2" type="ORF">FBZ90_103112</name>
</gene>
<feature type="signal peptide" evidence="1">
    <location>
        <begin position="1"/>
        <end position="29"/>
    </location>
</feature>
<organism evidence="2 3">
    <name type="scientific">Nitrospirillum amazonense</name>
    <dbReference type="NCBI Taxonomy" id="28077"/>
    <lineage>
        <taxon>Bacteria</taxon>
        <taxon>Pseudomonadati</taxon>
        <taxon>Pseudomonadota</taxon>
        <taxon>Alphaproteobacteria</taxon>
        <taxon>Rhodospirillales</taxon>
        <taxon>Azospirillaceae</taxon>
        <taxon>Nitrospirillum</taxon>
    </lineage>
</organism>
<dbReference type="OrthoDB" id="7365477at2"/>
<evidence type="ECO:0000313" key="3">
    <source>
        <dbReference type="Proteomes" id="UP000315751"/>
    </source>
</evidence>
<reference evidence="2 3" key="1">
    <citation type="submission" date="2019-06" db="EMBL/GenBank/DDBJ databases">
        <title>Genomic Encyclopedia of Type Strains, Phase IV (KMG-V): Genome sequencing to study the core and pangenomes of soil and plant-associated prokaryotes.</title>
        <authorList>
            <person name="Whitman W."/>
        </authorList>
    </citation>
    <scope>NUCLEOTIDE SEQUENCE [LARGE SCALE GENOMIC DNA]</scope>
    <source>
        <strain evidence="2 3">BR 11622</strain>
    </source>
</reference>
<name>A0A560HCV2_9PROT</name>
<keyword evidence="3" id="KW-1185">Reference proteome</keyword>
<proteinExistence type="predicted"/>
<accession>A0A560HCV2</accession>
<evidence type="ECO:0000256" key="1">
    <source>
        <dbReference type="SAM" id="SignalP"/>
    </source>
</evidence>